<protein>
    <recommendedName>
        <fullName evidence="6">Strictosidine synthase conserved region domain-containing protein</fullName>
    </recommendedName>
</protein>
<evidence type="ECO:0000313" key="8">
    <source>
        <dbReference type="Proteomes" id="UP001630127"/>
    </source>
</evidence>
<dbReference type="Pfam" id="PF03088">
    <property type="entry name" value="Str_synth"/>
    <property type="match status" value="1"/>
</dbReference>
<evidence type="ECO:0000256" key="2">
    <source>
        <dbReference type="ARBA" id="ARBA00009191"/>
    </source>
</evidence>
<evidence type="ECO:0000259" key="6">
    <source>
        <dbReference type="Pfam" id="PF03088"/>
    </source>
</evidence>
<evidence type="ECO:0000256" key="3">
    <source>
        <dbReference type="ARBA" id="ARBA00022554"/>
    </source>
</evidence>
<dbReference type="InterPro" id="IPR011042">
    <property type="entry name" value="6-blade_b-propeller_TolB-like"/>
</dbReference>
<gene>
    <name evidence="7" type="ORF">ACH5RR_026775</name>
</gene>
<organism evidence="7 8">
    <name type="scientific">Cinchona calisaya</name>
    <dbReference type="NCBI Taxonomy" id="153742"/>
    <lineage>
        <taxon>Eukaryota</taxon>
        <taxon>Viridiplantae</taxon>
        <taxon>Streptophyta</taxon>
        <taxon>Embryophyta</taxon>
        <taxon>Tracheophyta</taxon>
        <taxon>Spermatophyta</taxon>
        <taxon>Magnoliopsida</taxon>
        <taxon>eudicotyledons</taxon>
        <taxon>Gunneridae</taxon>
        <taxon>Pentapetalae</taxon>
        <taxon>asterids</taxon>
        <taxon>lamiids</taxon>
        <taxon>Gentianales</taxon>
        <taxon>Rubiaceae</taxon>
        <taxon>Cinchonoideae</taxon>
        <taxon>Cinchoneae</taxon>
        <taxon>Cinchona</taxon>
    </lineage>
</organism>
<feature type="signal peptide" evidence="5">
    <location>
        <begin position="1"/>
        <end position="25"/>
    </location>
</feature>
<sequence>MDFKLVTTLLVSATLFSAHVKTVNDRPDPQDYQIKGCETLPIVGATGPESLAFDRTGSQDHIYTESRCGRPLGLSFNQKTGAFYIADSYMGLLVVGPKDGLAKVLATQAQGFPFGFTNDVVVDQRSGMVYFTDSSTRFQRRDFAYVTLTHDNSGRLLKFDPNNDQVTVLLNNLMFANGVASSKNGDFLLVTETTNGRVLKFWLESSKVGKFEVFAQLPGRPDNIKRNQRGEFWVAVNSNDWNNRYGLLVKLSQNGNILKTLRAEDGERWRYSSDVDEENENLWIGSVIESHVVKLEVSN</sequence>
<dbReference type="EMBL" id="JBJUIK010000011">
    <property type="protein sequence ID" value="KAL3514058.1"/>
    <property type="molecule type" value="Genomic_DNA"/>
</dbReference>
<proteinExistence type="inferred from homology"/>
<dbReference type="AlphaFoldDB" id="A0ABD2Z4K6"/>
<accession>A0ABD2Z4K6</accession>
<evidence type="ECO:0000256" key="4">
    <source>
        <dbReference type="ARBA" id="ARBA00023180"/>
    </source>
</evidence>
<keyword evidence="3" id="KW-0926">Vacuole</keyword>
<dbReference type="Proteomes" id="UP001630127">
    <property type="component" value="Unassembled WGS sequence"/>
</dbReference>
<keyword evidence="8" id="KW-1185">Reference proteome</keyword>
<comment type="caution">
    <text evidence="7">The sequence shown here is derived from an EMBL/GenBank/DDBJ whole genome shotgun (WGS) entry which is preliminary data.</text>
</comment>
<keyword evidence="5" id="KW-0732">Signal</keyword>
<dbReference type="PANTHER" id="PTHR10426">
    <property type="entry name" value="STRICTOSIDINE SYNTHASE-RELATED"/>
    <property type="match status" value="1"/>
</dbReference>
<name>A0ABD2Z4K6_9GENT</name>
<evidence type="ECO:0000313" key="7">
    <source>
        <dbReference type="EMBL" id="KAL3514058.1"/>
    </source>
</evidence>
<keyword evidence="4" id="KW-0325">Glycoprotein</keyword>
<dbReference type="InterPro" id="IPR018119">
    <property type="entry name" value="Strictosidine_synth_cons-reg"/>
</dbReference>
<dbReference type="GO" id="GO:0005773">
    <property type="term" value="C:vacuole"/>
    <property type="evidence" value="ECO:0007669"/>
    <property type="project" value="UniProtKB-SubCell"/>
</dbReference>
<feature type="chain" id="PRO_5044867783" description="Strictosidine synthase conserved region domain-containing protein" evidence="5">
    <location>
        <begin position="26"/>
        <end position="299"/>
    </location>
</feature>
<comment type="subcellular location">
    <subcellularLocation>
        <location evidence="1">Vacuole</location>
    </subcellularLocation>
</comment>
<evidence type="ECO:0000256" key="5">
    <source>
        <dbReference type="SAM" id="SignalP"/>
    </source>
</evidence>
<feature type="domain" description="Strictosidine synthase conserved region" evidence="6">
    <location>
        <begin position="118"/>
        <end position="204"/>
    </location>
</feature>
<dbReference type="PANTHER" id="PTHR10426:SF79">
    <property type="entry name" value="PROTEIN STRICTOSIDINE SYNTHASE-LIKE 2"/>
    <property type="match status" value="1"/>
</dbReference>
<evidence type="ECO:0000256" key="1">
    <source>
        <dbReference type="ARBA" id="ARBA00004116"/>
    </source>
</evidence>
<reference evidence="7 8" key="1">
    <citation type="submission" date="2024-11" db="EMBL/GenBank/DDBJ databases">
        <title>A near-complete genome assembly of Cinchona calisaya.</title>
        <authorList>
            <person name="Lian D.C."/>
            <person name="Zhao X.W."/>
            <person name="Wei L."/>
        </authorList>
    </citation>
    <scope>NUCLEOTIDE SEQUENCE [LARGE SCALE GENOMIC DNA]</scope>
    <source>
        <tissue evidence="7">Nenye</tissue>
    </source>
</reference>
<dbReference type="SUPFAM" id="SSF63829">
    <property type="entry name" value="Calcium-dependent phosphotriesterase"/>
    <property type="match status" value="1"/>
</dbReference>
<dbReference type="Gene3D" id="2.120.10.30">
    <property type="entry name" value="TolB, C-terminal domain"/>
    <property type="match status" value="1"/>
</dbReference>
<comment type="similarity">
    <text evidence="2">Belongs to the strictosidine synthase family.</text>
</comment>